<dbReference type="Proteomes" id="UP001500503">
    <property type="component" value="Unassembled WGS sequence"/>
</dbReference>
<comment type="caution">
    <text evidence="2">The sequence shown here is derived from an EMBL/GenBank/DDBJ whole genome shotgun (WGS) entry which is preliminary data.</text>
</comment>
<feature type="region of interest" description="Disordered" evidence="1">
    <location>
        <begin position="109"/>
        <end position="130"/>
    </location>
</feature>
<sequence>MGNGTETGPTIEAEGLRAPREDLRLAGGSACPRTDQVLIVGSQGDLRSVEQGETSGHAWRYEVRRRATAEQDRDALARLIEHDADPFEVELYELAADPRTLLIDRAQRRRAGQYERHVRRLKRRGQRPHG</sequence>
<name>A0ABP8QXS6_9ACTN</name>
<organism evidence="2 3">
    <name type="scientific">Actinoallomurus oryzae</name>
    <dbReference type="NCBI Taxonomy" id="502180"/>
    <lineage>
        <taxon>Bacteria</taxon>
        <taxon>Bacillati</taxon>
        <taxon>Actinomycetota</taxon>
        <taxon>Actinomycetes</taxon>
        <taxon>Streptosporangiales</taxon>
        <taxon>Thermomonosporaceae</taxon>
        <taxon>Actinoallomurus</taxon>
    </lineage>
</organism>
<evidence type="ECO:0000313" key="3">
    <source>
        <dbReference type="Proteomes" id="UP001500503"/>
    </source>
</evidence>
<dbReference type="EMBL" id="BAABHF010000046">
    <property type="protein sequence ID" value="GAA4512752.1"/>
    <property type="molecule type" value="Genomic_DNA"/>
</dbReference>
<reference evidence="3" key="1">
    <citation type="journal article" date="2019" name="Int. J. Syst. Evol. Microbiol.">
        <title>The Global Catalogue of Microorganisms (GCM) 10K type strain sequencing project: providing services to taxonomists for standard genome sequencing and annotation.</title>
        <authorList>
            <consortium name="The Broad Institute Genomics Platform"/>
            <consortium name="The Broad Institute Genome Sequencing Center for Infectious Disease"/>
            <person name="Wu L."/>
            <person name="Ma J."/>
        </authorList>
    </citation>
    <scope>NUCLEOTIDE SEQUENCE [LARGE SCALE GENOMIC DNA]</scope>
    <source>
        <strain evidence="3">JCM 17933</strain>
    </source>
</reference>
<keyword evidence="3" id="KW-1185">Reference proteome</keyword>
<evidence type="ECO:0000256" key="1">
    <source>
        <dbReference type="SAM" id="MobiDB-lite"/>
    </source>
</evidence>
<accession>A0ABP8QXS6</accession>
<protein>
    <submittedName>
        <fullName evidence="2">Uncharacterized protein</fullName>
    </submittedName>
</protein>
<gene>
    <name evidence="2" type="ORF">GCM10023191_078950</name>
</gene>
<evidence type="ECO:0000313" key="2">
    <source>
        <dbReference type="EMBL" id="GAA4512752.1"/>
    </source>
</evidence>
<proteinExistence type="predicted"/>